<sequence length="57" mass="6686">MKTEKEIKKRLAELEILIKDTKARLPAHSVKPPVMMDLLAYEDEYDDLMKQLADLKK</sequence>
<dbReference type="EMBL" id="JACCQK010000027">
    <property type="protein sequence ID" value="MBG0778459.1"/>
    <property type="molecule type" value="Genomic_DNA"/>
</dbReference>
<comment type="caution">
    <text evidence="1">The sequence shown here is derived from an EMBL/GenBank/DDBJ whole genome shotgun (WGS) entry which is preliminary data.</text>
</comment>
<gene>
    <name evidence="1" type="ORF">H0S81_00810</name>
</gene>
<dbReference type="Proteomes" id="UP000706172">
    <property type="component" value="Unassembled WGS sequence"/>
</dbReference>
<accession>A0A931GAG3</accession>
<dbReference type="AlphaFoldDB" id="A0A931GAG3"/>
<evidence type="ECO:0000313" key="1">
    <source>
        <dbReference type="EMBL" id="MBG0778459.1"/>
    </source>
</evidence>
<protein>
    <submittedName>
        <fullName evidence="1">Uncharacterized protein</fullName>
    </submittedName>
</protein>
<reference evidence="1" key="1">
    <citation type="submission" date="2020-07" db="EMBL/GenBank/DDBJ databases">
        <title>Severe corrosion of carbon steel in oil field produced water can be linked to methanogenic archaea containing a special type of NiFe hydrogenase.</title>
        <authorList>
            <person name="Lahme S."/>
            <person name="Mand J."/>
            <person name="Longwell J."/>
            <person name="Smith R."/>
            <person name="Enning D."/>
        </authorList>
    </citation>
    <scope>NUCLEOTIDE SEQUENCE</scope>
    <source>
        <strain evidence="1">MIC098Bin6</strain>
    </source>
</reference>
<proteinExistence type="predicted"/>
<organism evidence="1 2">
    <name type="scientific">Desulfotignum balticum</name>
    <dbReference type="NCBI Taxonomy" id="115781"/>
    <lineage>
        <taxon>Bacteria</taxon>
        <taxon>Pseudomonadati</taxon>
        <taxon>Thermodesulfobacteriota</taxon>
        <taxon>Desulfobacteria</taxon>
        <taxon>Desulfobacterales</taxon>
        <taxon>Desulfobacteraceae</taxon>
        <taxon>Desulfotignum</taxon>
    </lineage>
</organism>
<evidence type="ECO:0000313" key="2">
    <source>
        <dbReference type="Proteomes" id="UP000706172"/>
    </source>
</evidence>
<name>A0A931GAG3_9BACT</name>